<protein>
    <submittedName>
        <fullName evidence="1">Uncharacterized protein</fullName>
    </submittedName>
</protein>
<reference evidence="1" key="1">
    <citation type="submission" date="2020-06" db="EMBL/GenBank/DDBJ databases">
        <authorList>
            <person name="Li T."/>
            <person name="Hu X."/>
            <person name="Zhang T."/>
            <person name="Song X."/>
            <person name="Zhang H."/>
            <person name="Dai N."/>
            <person name="Sheng W."/>
            <person name="Hou X."/>
            <person name="Wei L."/>
        </authorList>
    </citation>
    <scope>NUCLEOTIDE SEQUENCE</scope>
    <source>
        <strain evidence="1">G02</strain>
        <tissue evidence="1">Leaf</tissue>
    </source>
</reference>
<comment type="caution">
    <text evidence="1">The sequence shown here is derived from an EMBL/GenBank/DDBJ whole genome shotgun (WGS) entry which is preliminary data.</text>
</comment>
<sequence>MKGLLTVIQVTRPEPTDTDPRTAEIVQGTERDQIGRRAILSAFSNTLFDIYCFDSYTAKSMWDELDGKYNTEDQRLKKYSISKFMRYQMIDDMSVAKQTHEIINLEHALAGAEMKLLVKFLIMSIVENASNS</sequence>
<proteinExistence type="predicted"/>
<dbReference type="Pfam" id="PF14223">
    <property type="entry name" value="Retrotran_gag_2"/>
    <property type="match status" value="1"/>
</dbReference>
<gene>
    <name evidence="1" type="ORF">Sradi_1881600</name>
</gene>
<reference evidence="1" key="2">
    <citation type="journal article" date="2024" name="Plant">
        <title>Genomic evolution and insights into agronomic trait innovations of Sesamum species.</title>
        <authorList>
            <person name="Miao H."/>
            <person name="Wang L."/>
            <person name="Qu L."/>
            <person name="Liu H."/>
            <person name="Sun Y."/>
            <person name="Le M."/>
            <person name="Wang Q."/>
            <person name="Wei S."/>
            <person name="Zheng Y."/>
            <person name="Lin W."/>
            <person name="Duan Y."/>
            <person name="Cao H."/>
            <person name="Xiong S."/>
            <person name="Wang X."/>
            <person name="Wei L."/>
            <person name="Li C."/>
            <person name="Ma Q."/>
            <person name="Ju M."/>
            <person name="Zhao R."/>
            <person name="Li G."/>
            <person name="Mu C."/>
            <person name="Tian Q."/>
            <person name="Mei H."/>
            <person name="Zhang T."/>
            <person name="Gao T."/>
            <person name="Zhang H."/>
        </authorList>
    </citation>
    <scope>NUCLEOTIDE SEQUENCE</scope>
    <source>
        <strain evidence="1">G02</strain>
    </source>
</reference>
<dbReference type="EMBL" id="JACGWJ010000007">
    <property type="protein sequence ID" value="KAL0409472.1"/>
    <property type="molecule type" value="Genomic_DNA"/>
</dbReference>
<dbReference type="AlphaFoldDB" id="A0AAW2TY59"/>
<evidence type="ECO:0000313" key="1">
    <source>
        <dbReference type="EMBL" id="KAL0409472.1"/>
    </source>
</evidence>
<name>A0AAW2TY59_SESRA</name>
<accession>A0AAW2TY59</accession>
<organism evidence="1">
    <name type="scientific">Sesamum radiatum</name>
    <name type="common">Black benniseed</name>
    <dbReference type="NCBI Taxonomy" id="300843"/>
    <lineage>
        <taxon>Eukaryota</taxon>
        <taxon>Viridiplantae</taxon>
        <taxon>Streptophyta</taxon>
        <taxon>Embryophyta</taxon>
        <taxon>Tracheophyta</taxon>
        <taxon>Spermatophyta</taxon>
        <taxon>Magnoliopsida</taxon>
        <taxon>eudicotyledons</taxon>
        <taxon>Gunneridae</taxon>
        <taxon>Pentapetalae</taxon>
        <taxon>asterids</taxon>
        <taxon>lamiids</taxon>
        <taxon>Lamiales</taxon>
        <taxon>Pedaliaceae</taxon>
        <taxon>Sesamum</taxon>
    </lineage>
</organism>